<evidence type="ECO:0000313" key="1">
    <source>
        <dbReference type="EMBL" id="PNT34011.1"/>
    </source>
</evidence>
<accession>A0A2K2A910</accession>
<dbReference type="EMBL" id="CM009295">
    <property type="protein sequence ID" value="PNT34011.1"/>
    <property type="molecule type" value="Genomic_DNA"/>
</dbReference>
<dbReference type="Proteomes" id="UP000006729">
    <property type="component" value="Chromosome 6"/>
</dbReference>
<evidence type="ECO:0000313" key="2">
    <source>
        <dbReference type="Proteomes" id="UP000006729"/>
    </source>
</evidence>
<keyword evidence="2" id="KW-1185">Reference proteome</keyword>
<dbReference type="InParanoid" id="A0A2K2A910"/>
<sequence>MVDKTWRRHCLYIKHQLHCLKLKEVVLIVTEAQVTRLLNYEGLRCFQRIIIWREKILDPGSDVILNWNRIFLFS</sequence>
<protein>
    <submittedName>
        <fullName evidence="1">Uncharacterized protein</fullName>
    </submittedName>
</protein>
<proteinExistence type="predicted"/>
<gene>
    <name evidence="1" type="ORF">POPTR_006G271100</name>
</gene>
<reference evidence="1 2" key="1">
    <citation type="journal article" date="2006" name="Science">
        <title>The genome of black cottonwood, Populus trichocarpa (Torr. &amp; Gray).</title>
        <authorList>
            <person name="Tuskan G.A."/>
            <person name="Difazio S."/>
            <person name="Jansson S."/>
            <person name="Bohlmann J."/>
            <person name="Grigoriev I."/>
            <person name="Hellsten U."/>
            <person name="Putnam N."/>
            <person name="Ralph S."/>
            <person name="Rombauts S."/>
            <person name="Salamov A."/>
            <person name="Schein J."/>
            <person name="Sterck L."/>
            <person name="Aerts A."/>
            <person name="Bhalerao R.R."/>
            <person name="Bhalerao R.P."/>
            <person name="Blaudez D."/>
            <person name="Boerjan W."/>
            <person name="Brun A."/>
            <person name="Brunner A."/>
            <person name="Busov V."/>
            <person name="Campbell M."/>
            <person name="Carlson J."/>
            <person name="Chalot M."/>
            <person name="Chapman J."/>
            <person name="Chen G.L."/>
            <person name="Cooper D."/>
            <person name="Coutinho P.M."/>
            <person name="Couturier J."/>
            <person name="Covert S."/>
            <person name="Cronk Q."/>
            <person name="Cunningham R."/>
            <person name="Davis J."/>
            <person name="Degroeve S."/>
            <person name="Dejardin A."/>
            <person name="Depamphilis C."/>
            <person name="Detter J."/>
            <person name="Dirks B."/>
            <person name="Dubchak I."/>
            <person name="Duplessis S."/>
            <person name="Ehlting J."/>
            <person name="Ellis B."/>
            <person name="Gendler K."/>
            <person name="Goodstein D."/>
            <person name="Gribskov M."/>
            <person name="Grimwood J."/>
            <person name="Groover A."/>
            <person name="Gunter L."/>
            <person name="Hamberger B."/>
            <person name="Heinze B."/>
            <person name="Helariutta Y."/>
            <person name="Henrissat B."/>
            <person name="Holligan D."/>
            <person name="Holt R."/>
            <person name="Huang W."/>
            <person name="Islam-Faridi N."/>
            <person name="Jones S."/>
            <person name="Jones-Rhoades M."/>
            <person name="Jorgensen R."/>
            <person name="Joshi C."/>
            <person name="Kangasjarvi J."/>
            <person name="Karlsson J."/>
            <person name="Kelleher C."/>
            <person name="Kirkpatrick R."/>
            <person name="Kirst M."/>
            <person name="Kohler A."/>
            <person name="Kalluri U."/>
            <person name="Larimer F."/>
            <person name="Leebens-Mack J."/>
            <person name="Leple J.C."/>
            <person name="Locascio P."/>
            <person name="Lou Y."/>
            <person name="Lucas S."/>
            <person name="Martin F."/>
            <person name="Montanini B."/>
            <person name="Napoli C."/>
            <person name="Nelson D.R."/>
            <person name="Nelson C."/>
            <person name="Nieminen K."/>
            <person name="Nilsson O."/>
            <person name="Pereda V."/>
            <person name="Peter G."/>
            <person name="Philippe R."/>
            <person name="Pilate G."/>
            <person name="Poliakov A."/>
            <person name="Razumovskaya J."/>
            <person name="Richardson P."/>
            <person name="Rinaldi C."/>
            <person name="Ritland K."/>
            <person name="Rouze P."/>
            <person name="Ryaboy D."/>
            <person name="Schmutz J."/>
            <person name="Schrader J."/>
            <person name="Segerman B."/>
            <person name="Shin H."/>
            <person name="Siddiqui A."/>
            <person name="Sterky F."/>
            <person name="Terry A."/>
            <person name="Tsai C.J."/>
            <person name="Uberbacher E."/>
            <person name="Unneberg P."/>
            <person name="Vahala J."/>
            <person name="Wall K."/>
            <person name="Wessler S."/>
            <person name="Yang G."/>
            <person name="Yin T."/>
            <person name="Douglas C."/>
            <person name="Marra M."/>
            <person name="Sandberg G."/>
            <person name="Van de Peer Y."/>
            <person name="Rokhsar D."/>
        </authorList>
    </citation>
    <scope>NUCLEOTIDE SEQUENCE [LARGE SCALE GENOMIC DNA]</scope>
    <source>
        <strain evidence="2">cv. Nisqually</strain>
    </source>
</reference>
<name>A0A2K2A910_POPTR</name>
<organism evidence="1 2">
    <name type="scientific">Populus trichocarpa</name>
    <name type="common">Western balsam poplar</name>
    <name type="synonym">Populus balsamifera subsp. trichocarpa</name>
    <dbReference type="NCBI Taxonomy" id="3694"/>
    <lineage>
        <taxon>Eukaryota</taxon>
        <taxon>Viridiplantae</taxon>
        <taxon>Streptophyta</taxon>
        <taxon>Embryophyta</taxon>
        <taxon>Tracheophyta</taxon>
        <taxon>Spermatophyta</taxon>
        <taxon>Magnoliopsida</taxon>
        <taxon>eudicotyledons</taxon>
        <taxon>Gunneridae</taxon>
        <taxon>Pentapetalae</taxon>
        <taxon>rosids</taxon>
        <taxon>fabids</taxon>
        <taxon>Malpighiales</taxon>
        <taxon>Salicaceae</taxon>
        <taxon>Saliceae</taxon>
        <taxon>Populus</taxon>
    </lineage>
</organism>
<dbReference type="AlphaFoldDB" id="A0A2K2A910"/>